<feature type="non-terminal residue" evidence="1">
    <location>
        <position position="62"/>
    </location>
</feature>
<gene>
    <name evidence="1" type="ORF">S03H2_36070</name>
</gene>
<dbReference type="EMBL" id="BARU01022111">
    <property type="protein sequence ID" value="GAH53027.1"/>
    <property type="molecule type" value="Genomic_DNA"/>
</dbReference>
<accession>X1G720</accession>
<sequence>MFRKPQLIINSHEEIEIGYDIHGPKLNIMFAFSSDYKDSFIEKIDLALEHEDKETHNFSWSW</sequence>
<organism evidence="1">
    <name type="scientific">marine sediment metagenome</name>
    <dbReference type="NCBI Taxonomy" id="412755"/>
    <lineage>
        <taxon>unclassified sequences</taxon>
        <taxon>metagenomes</taxon>
        <taxon>ecological metagenomes</taxon>
    </lineage>
</organism>
<proteinExistence type="predicted"/>
<reference evidence="1" key="1">
    <citation type="journal article" date="2014" name="Front. Microbiol.">
        <title>High frequency of phylogenetically diverse reductive dehalogenase-homologous genes in deep subseafloor sedimentary metagenomes.</title>
        <authorList>
            <person name="Kawai M."/>
            <person name="Futagami T."/>
            <person name="Toyoda A."/>
            <person name="Takaki Y."/>
            <person name="Nishi S."/>
            <person name="Hori S."/>
            <person name="Arai W."/>
            <person name="Tsubouchi T."/>
            <person name="Morono Y."/>
            <person name="Uchiyama I."/>
            <person name="Ito T."/>
            <person name="Fujiyama A."/>
            <person name="Inagaki F."/>
            <person name="Takami H."/>
        </authorList>
    </citation>
    <scope>NUCLEOTIDE SEQUENCE</scope>
    <source>
        <strain evidence="1">Expedition CK06-06</strain>
    </source>
</reference>
<evidence type="ECO:0000313" key="1">
    <source>
        <dbReference type="EMBL" id="GAH53027.1"/>
    </source>
</evidence>
<name>X1G720_9ZZZZ</name>
<comment type="caution">
    <text evidence="1">The sequence shown here is derived from an EMBL/GenBank/DDBJ whole genome shotgun (WGS) entry which is preliminary data.</text>
</comment>
<protein>
    <submittedName>
        <fullName evidence="1">Uncharacterized protein</fullName>
    </submittedName>
</protein>
<dbReference type="AlphaFoldDB" id="X1G720"/>